<dbReference type="InterPro" id="IPR012902">
    <property type="entry name" value="N_methyl_site"/>
</dbReference>
<dbReference type="Pfam" id="PF07963">
    <property type="entry name" value="N_methyl"/>
    <property type="match status" value="1"/>
</dbReference>
<accession>A0A5B9Q8I1</accession>
<sequence length="242" mass="27261">MYLMSSWGEHVRAHKAFTLVELLVVIAIIGVLIGLLLPAVQAARAAARRTQCSNNMRQIGLAIHQFANAHDGELPKVDGHDSGDKQSWIYTLAPHLESVDSIRICPEDPRGEERLRDRETSYVLNGFLAVDIGVEGFEPVRNLWDIAETSRAILMFEAGDKVDVDHTHTWDWFNWYNVHYRTADQPLVWNAFSAEVAAERHPGNLANYLYGDGHVTAVSAEEIRQWCAEETVQVNFARPVTN</sequence>
<dbReference type="InterPro" id="IPR045584">
    <property type="entry name" value="Pilin-like"/>
</dbReference>
<reference evidence="2 3" key="1">
    <citation type="submission" date="2019-08" db="EMBL/GenBank/DDBJ databases">
        <title>Deep-cultivation of Planctomycetes and their phenomic and genomic characterization uncovers novel biology.</title>
        <authorList>
            <person name="Wiegand S."/>
            <person name="Jogler M."/>
            <person name="Boedeker C."/>
            <person name="Pinto D."/>
            <person name="Vollmers J."/>
            <person name="Rivas-Marin E."/>
            <person name="Kohn T."/>
            <person name="Peeters S.H."/>
            <person name="Heuer A."/>
            <person name="Rast P."/>
            <person name="Oberbeckmann S."/>
            <person name="Bunk B."/>
            <person name="Jeske O."/>
            <person name="Meyerdierks A."/>
            <person name="Storesund J.E."/>
            <person name="Kallscheuer N."/>
            <person name="Luecker S."/>
            <person name="Lage O.M."/>
            <person name="Pohl T."/>
            <person name="Merkel B.J."/>
            <person name="Hornburger P."/>
            <person name="Mueller R.-W."/>
            <person name="Bruemmer F."/>
            <person name="Labrenz M."/>
            <person name="Spormann A.M."/>
            <person name="Op den Camp H."/>
            <person name="Overmann J."/>
            <person name="Amann R."/>
            <person name="Jetten M.S.M."/>
            <person name="Mascher T."/>
            <person name="Medema M.H."/>
            <person name="Devos D.P."/>
            <person name="Kaster A.-K."/>
            <person name="Ovreas L."/>
            <person name="Rohde M."/>
            <person name="Galperin M.Y."/>
            <person name="Jogler C."/>
        </authorList>
    </citation>
    <scope>NUCLEOTIDE SEQUENCE [LARGE SCALE GENOMIC DNA]</scope>
    <source>
        <strain evidence="2 3">Pr1d</strain>
    </source>
</reference>
<evidence type="ECO:0000259" key="1">
    <source>
        <dbReference type="Pfam" id="PF07596"/>
    </source>
</evidence>
<dbReference type="Gene3D" id="3.30.700.10">
    <property type="entry name" value="Glycoprotein, Type 4 Pilin"/>
    <property type="match status" value="1"/>
</dbReference>
<dbReference type="EMBL" id="CP042913">
    <property type="protein sequence ID" value="QEG35208.1"/>
    <property type="molecule type" value="Genomic_DNA"/>
</dbReference>
<feature type="domain" description="DUF1559" evidence="1">
    <location>
        <begin position="41"/>
        <end position="98"/>
    </location>
</feature>
<dbReference type="SUPFAM" id="SSF54523">
    <property type="entry name" value="Pili subunits"/>
    <property type="match status" value="1"/>
</dbReference>
<name>A0A5B9Q8I1_9BACT</name>
<evidence type="ECO:0000313" key="2">
    <source>
        <dbReference type="EMBL" id="QEG35208.1"/>
    </source>
</evidence>
<gene>
    <name evidence="2" type="ORF">Pr1d_25020</name>
</gene>
<dbReference type="Proteomes" id="UP000323917">
    <property type="component" value="Chromosome"/>
</dbReference>
<dbReference type="KEGG" id="bgok:Pr1d_25020"/>
<evidence type="ECO:0000313" key="3">
    <source>
        <dbReference type="Proteomes" id="UP000323917"/>
    </source>
</evidence>
<dbReference type="NCBIfam" id="TIGR02532">
    <property type="entry name" value="IV_pilin_GFxxxE"/>
    <property type="match status" value="1"/>
</dbReference>
<keyword evidence="3" id="KW-1185">Reference proteome</keyword>
<dbReference type="InterPro" id="IPR011453">
    <property type="entry name" value="DUF1559"/>
</dbReference>
<dbReference type="PANTHER" id="PTHR30093:SF2">
    <property type="entry name" value="TYPE II SECRETION SYSTEM PROTEIN H"/>
    <property type="match status" value="1"/>
</dbReference>
<dbReference type="AlphaFoldDB" id="A0A5B9Q8I1"/>
<dbReference type="PANTHER" id="PTHR30093">
    <property type="entry name" value="GENERAL SECRETION PATHWAY PROTEIN G"/>
    <property type="match status" value="1"/>
</dbReference>
<protein>
    <recommendedName>
        <fullName evidence="1">DUF1559 domain-containing protein</fullName>
    </recommendedName>
</protein>
<proteinExistence type="predicted"/>
<dbReference type="Pfam" id="PF07596">
    <property type="entry name" value="SBP_bac_10"/>
    <property type="match status" value="1"/>
</dbReference>
<organism evidence="2 3">
    <name type="scientific">Bythopirellula goksoeyrii</name>
    <dbReference type="NCBI Taxonomy" id="1400387"/>
    <lineage>
        <taxon>Bacteria</taxon>
        <taxon>Pseudomonadati</taxon>
        <taxon>Planctomycetota</taxon>
        <taxon>Planctomycetia</taxon>
        <taxon>Pirellulales</taxon>
        <taxon>Lacipirellulaceae</taxon>
        <taxon>Bythopirellula</taxon>
    </lineage>
</organism>